<keyword evidence="5" id="KW-0653">Protein transport</keyword>
<dbReference type="PANTHER" id="PTHR11223:SF2">
    <property type="entry name" value="EXPORTIN-1"/>
    <property type="match status" value="1"/>
</dbReference>
<dbReference type="GO" id="GO:0006611">
    <property type="term" value="P:protein export from nucleus"/>
    <property type="evidence" value="ECO:0007669"/>
    <property type="project" value="InterPro"/>
</dbReference>
<dbReference type="FunFam" id="1.25.10.10:FF:001255">
    <property type="entry name" value="Exportin 1"/>
    <property type="match status" value="1"/>
</dbReference>
<evidence type="ECO:0000259" key="8">
    <source>
        <dbReference type="PROSITE" id="PS50166"/>
    </source>
</evidence>
<dbReference type="GO" id="GO:0031267">
    <property type="term" value="F:small GTPase binding"/>
    <property type="evidence" value="ECO:0007669"/>
    <property type="project" value="InterPro"/>
</dbReference>
<dbReference type="InterPro" id="IPR014877">
    <property type="entry name" value="XPO1_C_dom"/>
</dbReference>
<dbReference type="SMART" id="SM01102">
    <property type="entry name" value="CRM1_C"/>
    <property type="match status" value="1"/>
</dbReference>
<dbReference type="GO" id="GO:0000055">
    <property type="term" value="P:ribosomal large subunit export from nucleus"/>
    <property type="evidence" value="ECO:0007669"/>
    <property type="project" value="TreeGrafter"/>
</dbReference>
<dbReference type="STRING" id="158441.A0A226DSC3"/>
<organism evidence="9 10">
    <name type="scientific">Folsomia candida</name>
    <name type="common">Springtail</name>
    <dbReference type="NCBI Taxonomy" id="158441"/>
    <lineage>
        <taxon>Eukaryota</taxon>
        <taxon>Metazoa</taxon>
        <taxon>Ecdysozoa</taxon>
        <taxon>Arthropoda</taxon>
        <taxon>Hexapoda</taxon>
        <taxon>Collembola</taxon>
        <taxon>Entomobryomorpha</taxon>
        <taxon>Isotomoidea</taxon>
        <taxon>Isotomidae</taxon>
        <taxon>Proisotominae</taxon>
        <taxon>Folsomia</taxon>
    </lineage>
</organism>
<dbReference type="SMART" id="SM00913">
    <property type="entry name" value="IBN_N"/>
    <property type="match status" value="1"/>
</dbReference>
<dbReference type="Pfam" id="PF18777">
    <property type="entry name" value="CRM1_repeat"/>
    <property type="match status" value="1"/>
</dbReference>
<dbReference type="Pfam" id="PF18784">
    <property type="entry name" value="CRM1_repeat_2"/>
    <property type="match status" value="1"/>
</dbReference>
<evidence type="ECO:0000256" key="7">
    <source>
        <dbReference type="ARBA" id="ARBA00073514"/>
    </source>
</evidence>
<keyword evidence="10" id="KW-1185">Reference proteome</keyword>
<dbReference type="InterPro" id="IPR001494">
    <property type="entry name" value="Importin-beta_N"/>
</dbReference>
<feature type="domain" description="Importin N-terminal" evidence="8">
    <location>
        <begin position="41"/>
        <end position="107"/>
    </location>
</feature>
<dbReference type="InterPro" id="IPR041123">
    <property type="entry name" value="CRM1_repeat"/>
</dbReference>
<dbReference type="Pfam" id="PF08767">
    <property type="entry name" value="CRM1_C"/>
    <property type="match status" value="2"/>
</dbReference>
<evidence type="ECO:0000313" key="9">
    <source>
        <dbReference type="EMBL" id="OXA47591.1"/>
    </source>
</evidence>
<dbReference type="SUPFAM" id="SSF48371">
    <property type="entry name" value="ARM repeat"/>
    <property type="match status" value="2"/>
</dbReference>
<comment type="caution">
    <text evidence="9">The sequence shown here is derived from an EMBL/GenBank/DDBJ whole genome shotgun (WGS) entry which is preliminary data.</text>
</comment>
<accession>A0A226DSC3</accession>
<evidence type="ECO:0000256" key="4">
    <source>
        <dbReference type="ARBA" id="ARBA00022816"/>
    </source>
</evidence>
<gene>
    <name evidence="9" type="ORF">Fcan01_18022</name>
</gene>
<dbReference type="InterPro" id="IPR011989">
    <property type="entry name" value="ARM-like"/>
</dbReference>
<evidence type="ECO:0000256" key="6">
    <source>
        <dbReference type="ARBA" id="ARBA00023242"/>
    </source>
</evidence>
<name>A0A226DSC3_FOLCA</name>
<keyword evidence="3" id="KW-0813">Transport</keyword>
<evidence type="ECO:0000256" key="2">
    <source>
        <dbReference type="ARBA" id="ARBA00009466"/>
    </source>
</evidence>
<dbReference type="GO" id="GO:0005737">
    <property type="term" value="C:cytoplasm"/>
    <property type="evidence" value="ECO:0007669"/>
    <property type="project" value="TreeGrafter"/>
</dbReference>
<dbReference type="Gene3D" id="1.25.10.10">
    <property type="entry name" value="Leucine-rich Repeat Variant"/>
    <property type="match status" value="1"/>
</dbReference>
<dbReference type="EMBL" id="LNIX01000013">
    <property type="protein sequence ID" value="OXA47591.1"/>
    <property type="molecule type" value="Genomic_DNA"/>
</dbReference>
<keyword evidence="4" id="KW-0509">mRNA transport</keyword>
<comment type="subcellular location">
    <subcellularLocation>
        <location evidence="1">Nucleus</location>
    </subcellularLocation>
</comment>
<dbReference type="Proteomes" id="UP000198287">
    <property type="component" value="Unassembled WGS sequence"/>
</dbReference>
<dbReference type="Pfam" id="PF03810">
    <property type="entry name" value="IBN_N"/>
    <property type="match status" value="1"/>
</dbReference>
<dbReference type="InterPro" id="IPR013598">
    <property type="entry name" value="Exportin-1/Importin-b-like"/>
</dbReference>
<reference evidence="9 10" key="1">
    <citation type="submission" date="2015-12" db="EMBL/GenBank/DDBJ databases">
        <title>The genome of Folsomia candida.</title>
        <authorList>
            <person name="Faddeeva A."/>
            <person name="Derks M.F."/>
            <person name="Anvar Y."/>
            <person name="Smit S."/>
            <person name="Van Straalen N."/>
            <person name="Roelofs D."/>
        </authorList>
    </citation>
    <scope>NUCLEOTIDE SEQUENCE [LARGE SCALE GENOMIC DNA]</scope>
    <source>
        <strain evidence="9 10">VU population</strain>
        <tissue evidence="9">Whole body</tissue>
    </source>
</reference>
<dbReference type="AlphaFoldDB" id="A0A226DSC3"/>
<dbReference type="GO" id="GO:0005634">
    <property type="term" value="C:nucleus"/>
    <property type="evidence" value="ECO:0007669"/>
    <property type="project" value="UniProtKB-SubCell"/>
</dbReference>
<dbReference type="InterPro" id="IPR041235">
    <property type="entry name" value="Exp1_repeat_2"/>
</dbReference>
<dbReference type="PROSITE" id="PS50166">
    <property type="entry name" value="IMPORTIN_B_NT"/>
    <property type="match status" value="1"/>
</dbReference>
<dbReference type="Pfam" id="PF18787">
    <property type="entry name" value="CRM1_repeat_3"/>
    <property type="match status" value="1"/>
</dbReference>
<evidence type="ECO:0000256" key="3">
    <source>
        <dbReference type="ARBA" id="ARBA00022448"/>
    </source>
</evidence>
<dbReference type="Pfam" id="PF08389">
    <property type="entry name" value="Xpo1"/>
    <property type="match status" value="1"/>
</dbReference>
<protein>
    <recommendedName>
        <fullName evidence="7">Exportin-1</fullName>
    </recommendedName>
</protein>
<evidence type="ECO:0000313" key="10">
    <source>
        <dbReference type="Proteomes" id="UP000198287"/>
    </source>
</evidence>
<dbReference type="OrthoDB" id="27218at2759"/>
<dbReference type="PANTHER" id="PTHR11223">
    <property type="entry name" value="EXPORTIN 1/5"/>
    <property type="match status" value="1"/>
</dbReference>
<evidence type="ECO:0000256" key="1">
    <source>
        <dbReference type="ARBA" id="ARBA00004123"/>
    </source>
</evidence>
<sequence>MSIPSDAGARLLDFSTRFDIDLLDRVVSVVYKETGEQQKLAQEILSMLTNHAESWTRVDAILEFSNHKETKYFGLQILEQVIKKRWKALPRAQCDGIKKFIVALIIKTSSAPGALQGDEKVYINKLNVILVQILKREWPKNWSTFIPDIVGASKTNESMCQNNMTILKLLSEEVFDFSSGQMVQVKVDKLKETMHTEFSEIFNLCQFVMENTTSPHLILATLETLLRFLNWIPLEYVFETELINVLTGKFLAVPPFRNATLKCLTEIAPLTTPFTKYYPTKFLQLFSQTLSQLEVMIPLPIDLRDAYSRGGDDEQQFIQNLAMFLSTFLRKHESLVARHVPHLLFKGLQYLALISEVEDVEILKICLEYWNDLAYSLQSEIFFYSHSNRNLFYGPLLSMVRFVLITRMVKPEEILVVENENGEVVREFMRDTDSINLYRTMKETLISLTHLDCQSTVKIMKERLKNQVDGSEWSCQNLNTLCWAIGSISGAMGDDDELPFILTVMEDLFVLSSQKKKENDEKGVITFKISFMYLVAQYPQFLRAHPEFLKIFVRLLFDNMHLTQEGVQDMACDTLEILTRLPTIISDLTPGQVQTFYEAVGYMIAVEEDNLLRDNLIERLMTLPNRAWDAIMSQAARNVEVLKEIDCVHQLACILKTNVRAAKSLGHVYVGQLGRIYLDMLNVYKVTSDNITSAIGTYGESVTKQPVIKGMRVVKKESLKLISTWIKRSENPEMVLDHLIPALLNAVLLDYQICSVPSAREPEVLTTMATIVNKLEARITPQVPKIFDAVFECTLGMITKDFQEFPEHRVGFFELVKAVTTHCFSAYLTIPPPQFKLVLDSIIWALKHTMRAVADIGLDILYTLLQKISVQPVEISRSFHETYFLDILEHVLSIVTDSSHVGALSMHATILAGGVAVLVQTHVMDLLKREFPHLTDNQVKVTVLGMFSLNQDVTRFRDHLSDFLVQIKEITGNDESDLYLEEREATLQKIEAEKGPFYMAENGCLNPEGEDVPN</sequence>
<comment type="similarity">
    <text evidence="2">Belongs to the exportin family.</text>
</comment>
<proteinExistence type="inferred from homology"/>
<dbReference type="InterPro" id="IPR040485">
    <property type="entry name" value="XPO1_repeat_3"/>
</dbReference>
<dbReference type="GO" id="GO:0051028">
    <property type="term" value="P:mRNA transport"/>
    <property type="evidence" value="ECO:0007669"/>
    <property type="project" value="UniProtKB-KW"/>
</dbReference>
<dbReference type="InterPro" id="IPR016024">
    <property type="entry name" value="ARM-type_fold"/>
</dbReference>
<keyword evidence="6" id="KW-0539">Nucleus</keyword>
<dbReference type="GO" id="GO:0005049">
    <property type="term" value="F:nuclear export signal receptor activity"/>
    <property type="evidence" value="ECO:0007669"/>
    <property type="project" value="InterPro"/>
</dbReference>
<dbReference type="InterPro" id="IPR045065">
    <property type="entry name" value="XPO1/5"/>
</dbReference>
<dbReference type="GO" id="GO:0000056">
    <property type="term" value="P:ribosomal small subunit export from nucleus"/>
    <property type="evidence" value="ECO:0007669"/>
    <property type="project" value="TreeGrafter"/>
</dbReference>
<evidence type="ECO:0000256" key="5">
    <source>
        <dbReference type="ARBA" id="ARBA00022927"/>
    </source>
</evidence>